<evidence type="ECO:0008006" key="4">
    <source>
        <dbReference type="Google" id="ProtNLM"/>
    </source>
</evidence>
<feature type="transmembrane region" description="Helical" evidence="1">
    <location>
        <begin position="454"/>
        <end position="473"/>
    </location>
</feature>
<feature type="transmembrane region" description="Helical" evidence="1">
    <location>
        <begin position="224"/>
        <end position="246"/>
    </location>
</feature>
<keyword evidence="1" id="KW-0812">Transmembrane</keyword>
<feature type="transmembrane region" description="Helical" evidence="1">
    <location>
        <begin position="479"/>
        <end position="498"/>
    </location>
</feature>
<feature type="transmembrane region" description="Helical" evidence="1">
    <location>
        <begin position="76"/>
        <end position="94"/>
    </location>
</feature>
<feature type="transmembrane region" description="Helical" evidence="1">
    <location>
        <begin position="355"/>
        <end position="375"/>
    </location>
</feature>
<evidence type="ECO:0000313" key="2">
    <source>
        <dbReference type="EMBL" id="PQM26126.1"/>
    </source>
</evidence>
<feature type="transmembrane region" description="Helical" evidence="1">
    <location>
        <begin position="267"/>
        <end position="292"/>
    </location>
</feature>
<feature type="transmembrane region" description="Helical" evidence="1">
    <location>
        <begin position="168"/>
        <end position="187"/>
    </location>
</feature>
<dbReference type="Proteomes" id="UP000238954">
    <property type="component" value="Chromosome"/>
</dbReference>
<comment type="caution">
    <text evidence="2">The sequence shown here is derived from an EMBL/GenBank/DDBJ whole genome shotgun (WGS) entry which is preliminary data.</text>
</comment>
<dbReference type="RefSeq" id="WP_105999506.1">
    <property type="nucleotide sequence ID" value="NZ_CM009578.1"/>
</dbReference>
<feature type="transmembrane region" description="Helical" evidence="1">
    <location>
        <begin position="52"/>
        <end position="70"/>
    </location>
</feature>
<evidence type="ECO:0000256" key="1">
    <source>
        <dbReference type="SAM" id="Phobius"/>
    </source>
</evidence>
<proteinExistence type="predicted"/>
<organism evidence="2 3">
    <name type="scientific">Sphingopyxis lindanitolerans</name>
    <dbReference type="NCBI Taxonomy" id="2054227"/>
    <lineage>
        <taxon>Bacteria</taxon>
        <taxon>Pseudomonadati</taxon>
        <taxon>Pseudomonadota</taxon>
        <taxon>Alphaproteobacteria</taxon>
        <taxon>Sphingomonadales</taxon>
        <taxon>Sphingomonadaceae</taxon>
        <taxon>Sphingopyxis</taxon>
    </lineage>
</organism>
<dbReference type="OrthoDB" id="7478527at2"/>
<keyword evidence="1" id="KW-0472">Membrane</keyword>
<accession>A0A2S8B192</accession>
<feature type="transmembrane region" description="Helical" evidence="1">
    <location>
        <begin position="312"/>
        <end position="343"/>
    </location>
</feature>
<feature type="transmembrane region" description="Helical" evidence="1">
    <location>
        <begin position="12"/>
        <end position="32"/>
    </location>
</feature>
<evidence type="ECO:0000313" key="3">
    <source>
        <dbReference type="Proteomes" id="UP000238954"/>
    </source>
</evidence>
<feature type="transmembrane region" description="Helical" evidence="1">
    <location>
        <begin position="192"/>
        <end position="212"/>
    </location>
</feature>
<feature type="transmembrane region" description="Helical" evidence="1">
    <location>
        <begin position="101"/>
        <end position="121"/>
    </location>
</feature>
<protein>
    <recommendedName>
        <fullName evidence="4">Glycosyltransferase RgtA/B/C/D-like domain-containing protein</fullName>
    </recommendedName>
</protein>
<sequence>MTYFAQDIAGLAFGTLVALLVFILPAFSGVLLSEQLGRTRGFRGIDSAWQRVGWALILALAILPAFDALLIRAIGIAGTLTLHAALILAAAPLYRRPTLRIDWPFAALALLWWLALAAALVDVDIGDRLYQSLVTFDMVKHAATIESIAQYGLPLHDPFYARAEPAGYYYYYYIWGALVRWITGGLVDGRMAFAATAFWSGVIFVALLWRVAKDAALIRIGRDRRFLLIAILLCFVTGLDLAPTLIEYLARGAAARQVDYWSEEIRFAFTSMMWVPHHLGGFIAVWCGALLLHRAAAPASSPPTAPSPSWRFALAGLAGISFATAFGMSAWIALGAAPALLLWTLAEGRREGPRLLLFAAFSALVALAFAAPQLIDLLQGRVSDGMPVELWIRRFSGFQYDSVGAIQVLLVLALLPIGYVLDFGLFALGGNLYLRLYGRSRTARPQMGRPIRSFLFIGFLTSLLIVSFVRSSIINNDLGWRVIWFAQFAAMLWTAAVVQSMAPLSPFGPSRPGVLRPKSIWWLFLFVGIAGNAWDMAGLRMKFPDPDAIFPDPVNRRPQGDMAQRRAYDWANGHLPHQAILQHNPAQLYRIFDFGLYSRNRVALADGAANLFGVSAAMAHDRRDAIRPIFEQPLPPARVAHIARANHIDYLILIDIDPVWKAAGGPPPGLPCLYRNNRACIVDVAIIGKGASD</sequence>
<feature type="transmembrane region" description="Helical" evidence="1">
    <location>
        <begin position="405"/>
        <end position="434"/>
    </location>
</feature>
<reference evidence="3" key="1">
    <citation type="submission" date="2017-11" db="EMBL/GenBank/DDBJ databases">
        <title>The complete genome sequence of Sphingopyxis pomeranensis sp. nov. strain WS5A3p.</title>
        <authorList>
            <person name="Kaminski M.A."/>
        </authorList>
    </citation>
    <scope>NUCLEOTIDE SEQUENCE [LARGE SCALE GENOMIC DNA]</scope>
    <source>
        <strain evidence="3">WS5A3p</strain>
    </source>
</reference>
<dbReference type="AlphaFoldDB" id="A0A2S8B192"/>
<name>A0A2S8B192_9SPHN</name>
<gene>
    <name evidence="2" type="ORF">CVO77_13685</name>
</gene>
<keyword evidence="3" id="KW-1185">Reference proteome</keyword>
<keyword evidence="1" id="KW-1133">Transmembrane helix</keyword>
<dbReference type="EMBL" id="PHFW01000003">
    <property type="protein sequence ID" value="PQM26126.1"/>
    <property type="molecule type" value="Genomic_DNA"/>
</dbReference>
<feature type="transmembrane region" description="Helical" evidence="1">
    <location>
        <begin position="519"/>
        <end position="537"/>
    </location>
</feature>